<comment type="caution">
    <text evidence="1">The sequence shown here is derived from an EMBL/GenBank/DDBJ whole genome shotgun (WGS) entry which is preliminary data.</text>
</comment>
<keyword evidence="2" id="KW-1185">Reference proteome</keyword>
<protein>
    <submittedName>
        <fullName evidence="1">Uncharacterized protein</fullName>
    </submittedName>
</protein>
<reference evidence="1" key="1">
    <citation type="submission" date="2023-04" db="EMBL/GenBank/DDBJ databases">
        <title>Draft Genome sequencing of Naganishia species isolated from polar environments using Oxford Nanopore Technology.</title>
        <authorList>
            <person name="Leo P."/>
            <person name="Venkateswaran K."/>
        </authorList>
    </citation>
    <scope>NUCLEOTIDE SEQUENCE</scope>
    <source>
        <strain evidence="1">DBVPG 5303</strain>
    </source>
</reference>
<dbReference type="Proteomes" id="UP001234202">
    <property type="component" value="Unassembled WGS sequence"/>
</dbReference>
<evidence type="ECO:0000313" key="1">
    <source>
        <dbReference type="EMBL" id="KAJ9114801.1"/>
    </source>
</evidence>
<dbReference type="EMBL" id="JASBWV010000051">
    <property type="protein sequence ID" value="KAJ9114801.1"/>
    <property type="molecule type" value="Genomic_DNA"/>
</dbReference>
<proteinExistence type="predicted"/>
<gene>
    <name evidence="1" type="ORF">QFC24_007095</name>
</gene>
<evidence type="ECO:0000313" key="2">
    <source>
        <dbReference type="Proteomes" id="UP001234202"/>
    </source>
</evidence>
<name>A0ACC2WTQ3_9TREE</name>
<sequence>MLASSIASSHHLQNAPLTRCAINQELRRRLGDAHRLDDMSHADQKERLEHDNSHDEQPPFTPSGVALPASPPATAKPSSVKWIAFGVVPKSTAISPSSAFAACQNPLLYRAHPLKGATFPLGTTRIVGQHPPATPTSETSGGTVNDVEPVKSLWTKRSKAEKKAAKETSVVKVVPGSQAAASAFVSTSVFEEAFSKVLAAHNLVNKSPKHSSPCVKASPTTRTSVADCPQEASKQSAGLNNWSTTLVFAPYKTKEEVSGSASVLKSDAEVANVVSSSTMPTKDSAPAQPAEVRVPSSTKLVDSAQPEVIVKSVATPTIEAPTATA</sequence>
<organism evidence="1 2">
    <name type="scientific">Naganishia onofrii</name>
    <dbReference type="NCBI Taxonomy" id="1851511"/>
    <lineage>
        <taxon>Eukaryota</taxon>
        <taxon>Fungi</taxon>
        <taxon>Dikarya</taxon>
        <taxon>Basidiomycota</taxon>
        <taxon>Agaricomycotina</taxon>
        <taxon>Tremellomycetes</taxon>
        <taxon>Filobasidiales</taxon>
        <taxon>Filobasidiaceae</taxon>
        <taxon>Naganishia</taxon>
    </lineage>
</organism>
<accession>A0ACC2WTQ3</accession>